<keyword evidence="7" id="KW-1185">Reference proteome</keyword>
<dbReference type="InterPro" id="IPR027417">
    <property type="entry name" value="P-loop_NTPase"/>
</dbReference>
<name>A0A0L7L4U3_OPEBR</name>
<comment type="caution">
    <text evidence="6">The sequence shown here is derived from an EMBL/GenBank/DDBJ whole genome shotgun (WGS) entry which is preliminary data.</text>
</comment>
<dbReference type="GO" id="GO:0003924">
    <property type="term" value="F:GTPase activity"/>
    <property type="evidence" value="ECO:0007669"/>
    <property type="project" value="TreeGrafter"/>
</dbReference>
<gene>
    <name evidence="6" type="ORF">OBRU01_15111</name>
</gene>
<keyword evidence="3 5" id="KW-0378">Hydrolase</keyword>
<protein>
    <recommendedName>
        <fullName evidence="5">GPN-loop GTPase 3</fullName>
    </recommendedName>
</protein>
<evidence type="ECO:0000256" key="4">
    <source>
        <dbReference type="ARBA" id="ARBA00023134"/>
    </source>
</evidence>
<reference evidence="6 7" key="1">
    <citation type="journal article" date="2015" name="Genome Biol. Evol.">
        <title>The genome of winter moth (Operophtera brumata) provides a genomic perspective on sexual dimorphism and phenology.</title>
        <authorList>
            <person name="Derks M.F."/>
            <person name="Smit S."/>
            <person name="Salis L."/>
            <person name="Schijlen E."/>
            <person name="Bossers A."/>
            <person name="Mateman C."/>
            <person name="Pijl A.S."/>
            <person name="de Ridder D."/>
            <person name="Groenen M.A."/>
            <person name="Visser M.E."/>
            <person name="Megens H.J."/>
        </authorList>
    </citation>
    <scope>NUCLEOTIDE SEQUENCE [LARGE SCALE GENOMIC DNA]</scope>
    <source>
        <strain evidence="6">WM2013NL</strain>
        <tissue evidence="6">Head and thorax</tissue>
    </source>
</reference>
<dbReference type="STRING" id="104452.A0A0L7L4U3"/>
<keyword evidence="2 5" id="KW-0547">Nucleotide-binding</keyword>
<dbReference type="Gene3D" id="3.40.50.300">
    <property type="entry name" value="P-loop containing nucleotide triphosphate hydrolases"/>
    <property type="match status" value="1"/>
</dbReference>
<feature type="non-terminal residue" evidence="6">
    <location>
        <position position="1"/>
    </location>
</feature>
<evidence type="ECO:0000313" key="7">
    <source>
        <dbReference type="Proteomes" id="UP000037510"/>
    </source>
</evidence>
<comment type="function">
    <text evidence="5">Small GTPase required for proper nuclear import of RNA polymerase II and III (RNAPII and RNAPIII). May act at an RNAP assembly step prior to nuclear import.</text>
</comment>
<organism evidence="6 7">
    <name type="scientific">Operophtera brumata</name>
    <name type="common">Winter moth</name>
    <name type="synonym">Phalaena brumata</name>
    <dbReference type="NCBI Taxonomy" id="104452"/>
    <lineage>
        <taxon>Eukaryota</taxon>
        <taxon>Metazoa</taxon>
        <taxon>Ecdysozoa</taxon>
        <taxon>Arthropoda</taxon>
        <taxon>Hexapoda</taxon>
        <taxon>Insecta</taxon>
        <taxon>Pterygota</taxon>
        <taxon>Neoptera</taxon>
        <taxon>Endopterygota</taxon>
        <taxon>Lepidoptera</taxon>
        <taxon>Glossata</taxon>
        <taxon>Ditrysia</taxon>
        <taxon>Geometroidea</taxon>
        <taxon>Geometridae</taxon>
        <taxon>Larentiinae</taxon>
        <taxon>Operophtera</taxon>
    </lineage>
</organism>
<comment type="subunit">
    <text evidence="5">Binds to RNA polymerase II (RNAPII).</text>
</comment>
<dbReference type="Proteomes" id="UP000037510">
    <property type="component" value="Unassembled WGS sequence"/>
</dbReference>
<evidence type="ECO:0000256" key="1">
    <source>
        <dbReference type="ARBA" id="ARBA00005290"/>
    </source>
</evidence>
<dbReference type="Pfam" id="PF03029">
    <property type="entry name" value="ATP_bind_1"/>
    <property type="match status" value="1"/>
</dbReference>
<dbReference type="PANTHER" id="PTHR21231">
    <property type="entry name" value="XPA-BINDING PROTEIN 1-RELATED"/>
    <property type="match status" value="1"/>
</dbReference>
<comment type="similarity">
    <text evidence="1 5">Belongs to the GPN-loop GTPase family.</text>
</comment>
<dbReference type="PANTHER" id="PTHR21231:SF7">
    <property type="entry name" value="GPN-LOOP GTPASE 3"/>
    <property type="match status" value="1"/>
</dbReference>
<sequence length="97" mass="11001">EQLGDVDDDYLLFDCPGQIELYTHLPVMKKLVDLLDKWGFRVCVVFLIDSQFMIDGAKFLSGTMAALSVMVNLELPHVNILTKMDLLSKGARRQLDK</sequence>
<evidence type="ECO:0000313" key="6">
    <source>
        <dbReference type="EMBL" id="KOB70492.1"/>
    </source>
</evidence>
<dbReference type="SUPFAM" id="SSF52540">
    <property type="entry name" value="P-loop containing nucleoside triphosphate hydrolases"/>
    <property type="match status" value="1"/>
</dbReference>
<dbReference type="EMBL" id="JTDY01002916">
    <property type="protein sequence ID" value="KOB70492.1"/>
    <property type="molecule type" value="Genomic_DNA"/>
</dbReference>
<dbReference type="InterPro" id="IPR004130">
    <property type="entry name" value="Gpn"/>
</dbReference>
<evidence type="ECO:0000256" key="2">
    <source>
        <dbReference type="ARBA" id="ARBA00022741"/>
    </source>
</evidence>
<dbReference type="AlphaFoldDB" id="A0A0L7L4U3"/>
<evidence type="ECO:0000256" key="3">
    <source>
        <dbReference type="ARBA" id="ARBA00022801"/>
    </source>
</evidence>
<evidence type="ECO:0000256" key="5">
    <source>
        <dbReference type="RuleBase" id="RU365059"/>
    </source>
</evidence>
<proteinExistence type="inferred from homology"/>
<keyword evidence="4 5" id="KW-0342">GTP-binding</keyword>
<dbReference type="GO" id="GO:0005525">
    <property type="term" value="F:GTP binding"/>
    <property type="evidence" value="ECO:0007669"/>
    <property type="project" value="UniProtKB-KW"/>
</dbReference>
<accession>A0A0L7L4U3</accession>